<dbReference type="EMBL" id="MEVT01000008">
    <property type="protein sequence ID" value="OGC63191.1"/>
    <property type="molecule type" value="Genomic_DNA"/>
</dbReference>
<evidence type="ECO:0000256" key="1">
    <source>
        <dbReference type="SAM" id="Phobius"/>
    </source>
</evidence>
<comment type="caution">
    <text evidence="2">The sequence shown here is derived from an EMBL/GenBank/DDBJ whole genome shotgun (WGS) entry which is preliminary data.</text>
</comment>
<sequence>MVYKIRAFLYVYFKSLTSITYYKEVLDTSPQFTNKYYIMLALVSSVIMTIVSTIGSTPAVNSAIDSMISYARELYPSDLIIESDGQNWTINKPEPFIVAMPQDILEKIKSSKEISESMPATDINGEFPKNIIVFDHKGTIGDMEKFDTLMLINEKNLISLGDKGVINTMPLSEYFKGDISGKITSEDYNSVLDKIAQTKAWVPGAISVFIFMALVIYSFTIRLLYLLFVGLILWVFSKLSSAQLKFWEGFRLGVHAITLPLTVQLVSVLAGVQIPIIGWFIFTNLFIGTLAVIKIKEARNTQSKI</sequence>
<keyword evidence="1" id="KW-1133">Transmembrane helix</keyword>
<feature type="transmembrane region" description="Helical" evidence="1">
    <location>
        <begin position="223"/>
        <end position="240"/>
    </location>
</feature>
<evidence type="ECO:0000313" key="2">
    <source>
        <dbReference type="EMBL" id="OGC63191.1"/>
    </source>
</evidence>
<dbReference type="AlphaFoldDB" id="A0A1F4W1B6"/>
<proteinExistence type="predicted"/>
<name>A0A1F4W1B6_UNCKA</name>
<dbReference type="InterPro" id="IPR009574">
    <property type="entry name" value="DUF1189"/>
</dbReference>
<feature type="transmembrane region" description="Helical" evidence="1">
    <location>
        <begin position="276"/>
        <end position="295"/>
    </location>
</feature>
<evidence type="ECO:0000313" key="3">
    <source>
        <dbReference type="Proteomes" id="UP000176614"/>
    </source>
</evidence>
<gene>
    <name evidence="2" type="ORF">A2264_00670</name>
</gene>
<keyword evidence="1" id="KW-0472">Membrane</keyword>
<feature type="transmembrane region" description="Helical" evidence="1">
    <location>
        <begin position="36"/>
        <end position="60"/>
    </location>
</feature>
<accession>A0A1F4W1B6</accession>
<reference evidence="2 3" key="1">
    <citation type="journal article" date="2016" name="Nat. Commun.">
        <title>Thousands of microbial genomes shed light on interconnected biogeochemical processes in an aquifer system.</title>
        <authorList>
            <person name="Anantharaman K."/>
            <person name="Brown C.T."/>
            <person name="Hug L.A."/>
            <person name="Sharon I."/>
            <person name="Castelle C.J."/>
            <person name="Probst A.J."/>
            <person name="Thomas B.C."/>
            <person name="Singh A."/>
            <person name="Wilkins M.J."/>
            <person name="Karaoz U."/>
            <person name="Brodie E.L."/>
            <person name="Williams K.H."/>
            <person name="Hubbard S.S."/>
            <person name="Banfield J.F."/>
        </authorList>
    </citation>
    <scope>NUCLEOTIDE SEQUENCE [LARGE SCALE GENOMIC DNA]</scope>
</reference>
<dbReference type="Proteomes" id="UP000176614">
    <property type="component" value="Unassembled WGS sequence"/>
</dbReference>
<protein>
    <recommendedName>
        <fullName evidence="4">DUF1189 domain-containing protein</fullName>
    </recommendedName>
</protein>
<keyword evidence="1" id="KW-0812">Transmembrane</keyword>
<organism evidence="2 3">
    <name type="scientific">candidate division WWE3 bacterium RIFOXYA2_FULL_46_9</name>
    <dbReference type="NCBI Taxonomy" id="1802636"/>
    <lineage>
        <taxon>Bacteria</taxon>
        <taxon>Katanobacteria</taxon>
    </lineage>
</organism>
<evidence type="ECO:0008006" key="4">
    <source>
        <dbReference type="Google" id="ProtNLM"/>
    </source>
</evidence>
<dbReference type="Pfam" id="PF06691">
    <property type="entry name" value="DUF1189"/>
    <property type="match status" value="1"/>
</dbReference>